<dbReference type="GO" id="GO:0140359">
    <property type="term" value="F:ABC-type transporter activity"/>
    <property type="evidence" value="ECO:0007669"/>
    <property type="project" value="InterPro"/>
</dbReference>
<dbReference type="InterPro" id="IPR027417">
    <property type="entry name" value="P-loop_NTPase"/>
</dbReference>
<feature type="transmembrane region" description="Helical" evidence="9">
    <location>
        <begin position="506"/>
        <end position="527"/>
    </location>
</feature>
<comment type="similarity">
    <text evidence="2">Belongs to the ABC transporter superfamily. ABCG family. Eye pigment precursor importer (TC 3.A.1.204) subfamily.</text>
</comment>
<sequence length="648" mass="73509">MECTNGEGPLGISPSEPTNPVWVKRKKPMRGFSHLAPRNPLEITYFDVHYWVPDGRRGMKEILKGLDGRMKPGELTAIMGPSGAGKSSLMNILAGYRQNGVTGKVEMNGRERDLRVFRHLSTYIPQQDHVIPNLTVMESMRVAANLKLPSSMPSKDKLTTVVEILEHLGIQNCAETRAGCLSGGQKKRLCIALELVNNPPVLFFDEPTSGLDSSSCLQCVSLLKMLASEGRTVICTIHQPSARILEIFDHLILLSEGMCLYNDTIASLVPYLKLFNLHCPSYHNPADFVMEVAVGDHGREAMKALCDAVKLNATKPPELEIPDPETPLDANGQSSTPLSGLWGRIENSMRKKLTKETKPEFIDDLKAEYAVSFAKQVQCLYLRFLKTTTRDLMLMYIRGGSHVVAGLFLGIMYFDMGDDAMSVYRNASALFFTIILVFYASMMPTVLTYPLEVPVLLREILNKWYSLKAYYVAKTLADVPFAVLCTFIYLLICYYMTSQPLDAHRFFRYLAISTYIALVGQTLGLMIGTLFDIQAAVFLGPVFTAPFLLFSGFFLSVKAMPKYIRWLSYVSFLKYYFEGTMFCIYGYNRPDLQCNQPYCHFKNPDKFLREMDLEENVYWEDFWVLVAYNIVLRFAAYFVLRWKLHHSR</sequence>
<evidence type="ECO:0000256" key="9">
    <source>
        <dbReference type="SAM" id="Phobius"/>
    </source>
</evidence>
<feature type="domain" description="ABC transporter" evidence="10">
    <location>
        <begin position="43"/>
        <end position="281"/>
    </location>
</feature>
<keyword evidence="8 9" id="KW-0472">Membrane</keyword>
<evidence type="ECO:0000256" key="1">
    <source>
        <dbReference type="ARBA" id="ARBA00004141"/>
    </source>
</evidence>
<dbReference type="SMART" id="SM00382">
    <property type="entry name" value="AAA"/>
    <property type="match status" value="1"/>
</dbReference>
<dbReference type="PROSITE" id="PS50893">
    <property type="entry name" value="ABC_TRANSPORTER_2"/>
    <property type="match status" value="1"/>
</dbReference>
<dbReference type="InterPro" id="IPR017871">
    <property type="entry name" value="ABC_transporter-like_CS"/>
</dbReference>
<dbReference type="InterPro" id="IPR003439">
    <property type="entry name" value="ABC_transporter-like_ATP-bd"/>
</dbReference>
<organism evidence="11">
    <name type="scientific">Darwinula stevensoni</name>
    <dbReference type="NCBI Taxonomy" id="69355"/>
    <lineage>
        <taxon>Eukaryota</taxon>
        <taxon>Metazoa</taxon>
        <taxon>Ecdysozoa</taxon>
        <taxon>Arthropoda</taxon>
        <taxon>Crustacea</taxon>
        <taxon>Oligostraca</taxon>
        <taxon>Ostracoda</taxon>
        <taxon>Podocopa</taxon>
        <taxon>Podocopida</taxon>
        <taxon>Darwinulocopina</taxon>
        <taxon>Darwinuloidea</taxon>
        <taxon>Darwinulidae</taxon>
        <taxon>Darwinula</taxon>
    </lineage>
</organism>
<reference evidence="11" key="1">
    <citation type="submission" date="2020-11" db="EMBL/GenBank/DDBJ databases">
        <authorList>
            <person name="Tran Van P."/>
        </authorList>
    </citation>
    <scope>NUCLEOTIDE SEQUENCE</scope>
</reference>
<accession>A0A7R9ACB6</accession>
<evidence type="ECO:0000256" key="2">
    <source>
        <dbReference type="ARBA" id="ARBA00005814"/>
    </source>
</evidence>
<dbReference type="PANTHER" id="PTHR48041:SF78">
    <property type="entry name" value="ABC TRANSPORTER EXPRESSED IN TRACHEA, ISOFORM A"/>
    <property type="match status" value="1"/>
</dbReference>
<comment type="subcellular location">
    <subcellularLocation>
        <location evidence="1">Membrane</location>
        <topology evidence="1">Multi-pass membrane protein</topology>
    </subcellularLocation>
</comment>
<dbReference type="GO" id="GO:0005886">
    <property type="term" value="C:plasma membrane"/>
    <property type="evidence" value="ECO:0007669"/>
    <property type="project" value="TreeGrafter"/>
</dbReference>
<evidence type="ECO:0000256" key="8">
    <source>
        <dbReference type="ARBA" id="ARBA00023136"/>
    </source>
</evidence>
<evidence type="ECO:0000256" key="7">
    <source>
        <dbReference type="ARBA" id="ARBA00022989"/>
    </source>
</evidence>
<protein>
    <recommendedName>
        <fullName evidence="10">ABC transporter domain-containing protein</fullName>
    </recommendedName>
</protein>
<dbReference type="AlphaFoldDB" id="A0A7R9ACB6"/>
<proteinExistence type="inferred from homology"/>
<feature type="transmembrane region" description="Helical" evidence="9">
    <location>
        <begin position="566"/>
        <end position="587"/>
    </location>
</feature>
<keyword evidence="6" id="KW-0067">ATP-binding</keyword>
<dbReference type="EMBL" id="LR903151">
    <property type="protein sequence ID" value="CAD7251560.1"/>
    <property type="molecule type" value="Genomic_DNA"/>
</dbReference>
<feature type="transmembrane region" description="Helical" evidence="9">
    <location>
        <begin position="426"/>
        <end position="449"/>
    </location>
</feature>
<dbReference type="EMBL" id="CAJPEV010003634">
    <property type="protein sequence ID" value="CAG0900205.1"/>
    <property type="molecule type" value="Genomic_DNA"/>
</dbReference>
<dbReference type="CDD" id="cd03213">
    <property type="entry name" value="ABCG_EPDR"/>
    <property type="match status" value="1"/>
</dbReference>
<evidence type="ECO:0000256" key="4">
    <source>
        <dbReference type="ARBA" id="ARBA00022692"/>
    </source>
</evidence>
<dbReference type="Gene3D" id="3.40.50.300">
    <property type="entry name" value="P-loop containing nucleotide triphosphate hydrolases"/>
    <property type="match status" value="1"/>
</dbReference>
<evidence type="ECO:0000259" key="10">
    <source>
        <dbReference type="PROSITE" id="PS50893"/>
    </source>
</evidence>
<dbReference type="Pfam" id="PF00005">
    <property type="entry name" value="ABC_tran"/>
    <property type="match status" value="1"/>
</dbReference>
<dbReference type="InterPro" id="IPR013525">
    <property type="entry name" value="ABC2_TM"/>
</dbReference>
<dbReference type="Proteomes" id="UP000677054">
    <property type="component" value="Unassembled WGS sequence"/>
</dbReference>
<dbReference type="InterPro" id="IPR050352">
    <property type="entry name" value="ABCG_transporters"/>
</dbReference>
<evidence type="ECO:0000256" key="5">
    <source>
        <dbReference type="ARBA" id="ARBA00022741"/>
    </source>
</evidence>
<feature type="transmembrane region" description="Helical" evidence="9">
    <location>
        <begin position="533"/>
        <end position="554"/>
    </location>
</feature>
<feature type="transmembrane region" description="Helical" evidence="9">
    <location>
        <begin position="622"/>
        <end position="640"/>
    </location>
</feature>
<dbReference type="GO" id="GO:0005524">
    <property type="term" value="F:ATP binding"/>
    <property type="evidence" value="ECO:0007669"/>
    <property type="project" value="UniProtKB-KW"/>
</dbReference>
<keyword evidence="3" id="KW-0813">Transport</keyword>
<keyword evidence="4 9" id="KW-0812">Transmembrane</keyword>
<dbReference type="GO" id="GO:0016887">
    <property type="term" value="F:ATP hydrolysis activity"/>
    <property type="evidence" value="ECO:0007669"/>
    <property type="project" value="InterPro"/>
</dbReference>
<keyword evidence="12" id="KW-1185">Reference proteome</keyword>
<dbReference type="OrthoDB" id="6334556at2759"/>
<dbReference type="PROSITE" id="PS00211">
    <property type="entry name" value="ABC_TRANSPORTER_1"/>
    <property type="match status" value="1"/>
</dbReference>
<dbReference type="InterPro" id="IPR003593">
    <property type="entry name" value="AAA+_ATPase"/>
</dbReference>
<feature type="transmembrane region" description="Helical" evidence="9">
    <location>
        <begin position="469"/>
        <end position="494"/>
    </location>
</feature>
<evidence type="ECO:0000313" key="12">
    <source>
        <dbReference type="Proteomes" id="UP000677054"/>
    </source>
</evidence>
<dbReference type="PANTHER" id="PTHR48041">
    <property type="entry name" value="ABC TRANSPORTER G FAMILY MEMBER 28"/>
    <property type="match status" value="1"/>
</dbReference>
<dbReference type="FunFam" id="3.40.50.300:FF:001077">
    <property type="entry name" value="Uncharacterized protein, isoform A"/>
    <property type="match status" value="1"/>
</dbReference>
<keyword evidence="5" id="KW-0547">Nucleotide-binding</keyword>
<evidence type="ECO:0000256" key="3">
    <source>
        <dbReference type="ARBA" id="ARBA00022448"/>
    </source>
</evidence>
<keyword evidence="7 9" id="KW-1133">Transmembrane helix</keyword>
<evidence type="ECO:0000256" key="6">
    <source>
        <dbReference type="ARBA" id="ARBA00022840"/>
    </source>
</evidence>
<dbReference type="Pfam" id="PF01061">
    <property type="entry name" value="ABC2_membrane"/>
    <property type="match status" value="1"/>
</dbReference>
<name>A0A7R9ACB6_9CRUS</name>
<gene>
    <name evidence="11" type="ORF">DSTB1V02_LOCUS11326</name>
</gene>
<feature type="transmembrane region" description="Helical" evidence="9">
    <location>
        <begin position="393"/>
        <end position="414"/>
    </location>
</feature>
<dbReference type="SUPFAM" id="SSF52540">
    <property type="entry name" value="P-loop containing nucleoside triphosphate hydrolases"/>
    <property type="match status" value="1"/>
</dbReference>
<evidence type="ECO:0000313" key="11">
    <source>
        <dbReference type="EMBL" id="CAD7251560.1"/>
    </source>
</evidence>